<proteinExistence type="predicted"/>
<feature type="region of interest" description="Disordered" evidence="1">
    <location>
        <begin position="1"/>
        <end position="68"/>
    </location>
</feature>
<evidence type="ECO:0000313" key="3">
    <source>
        <dbReference type="Proteomes" id="UP001172101"/>
    </source>
</evidence>
<sequence length="420" mass="47912">MAEFENGDTFDWSQLLKLGPDNGAPASPSLSRQSRPPRAVSHTIREPSDRSYTPQPITQYGGPQHNGPIEVLDDRGDLILAVGDNQIQFQVCSRTLARASPYLREKYFTNDHYLECEKKESVDAFEIEKRLFFPGIESRPFHIVLMVIHGLDTRVYHEFADMMLLRDVLAVAHHFEMTRCLSPIVGKWLKKVYNKDVARHDEAAAQLWITHQLGHLGCIKQTIYNMVIKGRLNSRGDLVGYGASDNEPYIGDEHVRALNLLADIIACRKRIMDRLLETVKQAGVRVDTYDHHLKNARPRADRPCRGRTAQRVCEMNMATAFRWAFRASELEGLDQKCSPSSVHKRMIKMEQLTRMFLEPLLLSGEMPAGRDHKNCMIFPHGMPNLFEIATREVEAIPFKKEDIVSRAADVGFDFRDGKVN</sequence>
<gene>
    <name evidence="2" type="ORF">B0T26DRAFT_868027</name>
</gene>
<evidence type="ECO:0000313" key="2">
    <source>
        <dbReference type="EMBL" id="KAK0735127.1"/>
    </source>
</evidence>
<name>A0AA40EE70_9PEZI</name>
<dbReference type="RefSeq" id="XP_060304004.1">
    <property type="nucleotide sequence ID" value="XM_060447850.1"/>
</dbReference>
<dbReference type="EMBL" id="JAUIRO010000001">
    <property type="protein sequence ID" value="KAK0735127.1"/>
    <property type="molecule type" value="Genomic_DNA"/>
</dbReference>
<keyword evidence="3" id="KW-1185">Reference proteome</keyword>
<dbReference type="AlphaFoldDB" id="A0AA40EE70"/>
<comment type="caution">
    <text evidence="2">The sequence shown here is derived from an EMBL/GenBank/DDBJ whole genome shotgun (WGS) entry which is preliminary data.</text>
</comment>
<accession>A0AA40EE70</accession>
<dbReference type="Proteomes" id="UP001172101">
    <property type="component" value="Unassembled WGS sequence"/>
</dbReference>
<evidence type="ECO:0000256" key="1">
    <source>
        <dbReference type="SAM" id="MobiDB-lite"/>
    </source>
</evidence>
<reference evidence="2" key="1">
    <citation type="submission" date="2023-06" db="EMBL/GenBank/DDBJ databases">
        <title>Genome-scale phylogeny and comparative genomics of the fungal order Sordariales.</title>
        <authorList>
            <consortium name="Lawrence Berkeley National Laboratory"/>
            <person name="Hensen N."/>
            <person name="Bonometti L."/>
            <person name="Westerberg I."/>
            <person name="Brannstrom I.O."/>
            <person name="Guillou S."/>
            <person name="Cros-Aarteil S."/>
            <person name="Calhoun S."/>
            <person name="Haridas S."/>
            <person name="Kuo A."/>
            <person name="Mondo S."/>
            <person name="Pangilinan J."/>
            <person name="Riley R."/>
            <person name="LaButti K."/>
            <person name="Andreopoulos B."/>
            <person name="Lipzen A."/>
            <person name="Chen C."/>
            <person name="Yanf M."/>
            <person name="Daum C."/>
            <person name="Ng V."/>
            <person name="Clum A."/>
            <person name="Steindorff A."/>
            <person name="Ohm R."/>
            <person name="Martin F."/>
            <person name="Silar P."/>
            <person name="Natvig D."/>
            <person name="Lalanne C."/>
            <person name="Gautier V."/>
            <person name="Ament-velasquez S.L."/>
            <person name="Kruys A."/>
            <person name="Hutchinson M.I."/>
            <person name="Powell A.J."/>
            <person name="Barry K."/>
            <person name="Miller A.N."/>
            <person name="Grigoriev I.V."/>
            <person name="Debuchy R."/>
            <person name="Gladieux P."/>
            <person name="Thoren M.H."/>
            <person name="Johannesson H."/>
        </authorList>
    </citation>
    <scope>NUCLEOTIDE SEQUENCE</scope>
    <source>
        <strain evidence="2">SMH2392-1A</strain>
    </source>
</reference>
<feature type="compositionally biased region" description="Low complexity" evidence="1">
    <location>
        <begin position="24"/>
        <end position="39"/>
    </location>
</feature>
<dbReference type="GeneID" id="85331120"/>
<evidence type="ECO:0008006" key="4">
    <source>
        <dbReference type="Google" id="ProtNLM"/>
    </source>
</evidence>
<protein>
    <recommendedName>
        <fullName evidence="4">BTB domain-containing protein</fullName>
    </recommendedName>
</protein>
<organism evidence="2 3">
    <name type="scientific">Lasiosphaeria miniovina</name>
    <dbReference type="NCBI Taxonomy" id="1954250"/>
    <lineage>
        <taxon>Eukaryota</taxon>
        <taxon>Fungi</taxon>
        <taxon>Dikarya</taxon>
        <taxon>Ascomycota</taxon>
        <taxon>Pezizomycotina</taxon>
        <taxon>Sordariomycetes</taxon>
        <taxon>Sordariomycetidae</taxon>
        <taxon>Sordariales</taxon>
        <taxon>Lasiosphaeriaceae</taxon>
        <taxon>Lasiosphaeria</taxon>
    </lineage>
</organism>